<feature type="compositionally biased region" description="Basic residues" evidence="1">
    <location>
        <begin position="25"/>
        <end position="38"/>
    </location>
</feature>
<proteinExistence type="predicted"/>
<dbReference type="Proteomes" id="UP000410492">
    <property type="component" value="Unassembled WGS sequence"/>
</dbReference>
<name>A0A653DXF8_CALMS</name>
<feature type="region of interest" description="Disordered" evidence="1">
    <location>
        <begin position="1"/>
        <end position="85"/>
    </location>
</feature>
<evidence type="ECO:0000256" key="1">
    <source>
        <dbReference type="SAM" id="MobiDB-lite"/>
    </source>
</evidence>
<reference evidence="2 3" key="1">
    <citation type="submission" date="2019-01" db="EMBL/GenBank/DDBJ databases">
        <authorList>
            <person name="Sayadi A."/>
        </authorList>
    </citation>
    <scope>NUCLEOTIDE SEQUENCE [LARGE SCALE GENOMIC DNA]</scope>
</reference>
<sequence length="122" mass="14498">MTKEEETCRKKRSSRSKSPTEKNSKRAKQKDRKKRSRSRSRESKRYRKSSDDAPREYPRYYGEDRQNSDSYWNKYPKKVTKEPVGPDTMTVLLKNEIEIQLWPVTCLLWLDIVGVKLGAIKI</sequence>
<dbReference type="EMBL" id="CAACVG010015052">
    <property type="protein sequence ID" value="VEN64021.1"/>
    <property type="molecule type" value="Genomic_DNA"/>
</dbReference>
<gene>
    <name evidence="2" type="ORF">CALMAC_LOCUS20674</name>
</gene>
<protein>
    <submittedName>
        <fullName evidence="2">Uncharacterized protein</fullName>
    </submittedName>
</protein>
<evidence type="ECO:0000313" key="2">
    <source>
        <dbReference type="EMBL" id="VEN64021.1"/>
    </source>
</evidence>
<evidence type="ECO:0000313" key="3">
    <source>
        <dbReference type="Proteomes" id="UP000410492"/>
    </source>
</evidence>
<keyword evidence="3" id="KW-1185">Reference proteome</keyword>
<organism evidence="2 3">
    <name type="scientific">Callosobruchus maculatus</name>
    <name type="common">Southern cowpea weevil</name>
    <name type="synonym">Pulse bruchid</name>
    <dbReference type="NCBI Taxonomy" id="64391"/>
    <lineage>
        <taxon>Eukaryota</taxon>
        <taxon>Metazoa</taxon>
        <taxon>Ecdysozoa</taxon>
        <taxon>Arthropoda</taxon>
        <taxon>Hexapoda</taxon>
        <taxon>Insecta</taxon>
        <taxon>Pterygota</taxon>
        <taxon>Neoptera</taxon>
        <taxon>Endopterygota</taxon>
        <taxon>Coleoptera</taxon>
        <taxon>Polyphaga</taxon>
        <taxon>Cucujiformia</taxon>
        <taxon>Chrysomeloidea</taxon>
        <taxon>Chrysomelidae</taxon>
        <taxon>Bruchinae</taxon>
        <taxon>Bruchini</taxon>
        <taxon>Callosobruchus</taxon>
    </lineage>
</organism>
<dbReference type="AlphaFoldDB" id="A0A653DXF8"/>
<accession>A0A653DXF8</accession>
<feature type="compositionally biased region" description="Basic and acidic residues" evidence="1">
    <location>
        <begin position="39"/>
        <end position="67"/>
    </location>
</feature>